<evidence type="ECO:0000256" key="6">
    <source>
        <dbReference type="SAM" id="Phobius"/>
    </source>
</evidence>
<feature type="transmembrane region" description="Helical" evidence="6">
    <location>
        <begin position="274"/>
        <end position="294"/>
    </location>
</feature>
<dbReference type="SUPFAM" id="SSF103481">
    <property type="entry name" value="Multidrug resistance efflux transporter EmrE"/>
    <property type="match status" value="2"/>
</dbReference>
<feature type="transmembrane region" description="Helical" evidence="6">
    <location>
        <begin position="246"/>
        <end position="268"/>
    </location>
</feature>
<evidence type="ECO:0000259" key="7">
    <source>
        <dbReference type="Pfam" id="PF00892"/>
    </source>
</evidence>
<evidence type="ECO:0000256" key="4">
    <source>
        <dbReference type="ARBA" id="ARBA00022989"/>
    </source>
</evidence>
<keyword evidence="9" id="KW-1185">Reference proteome</keyword>
<evidence type="ECO:0000256" key="3">
    <source>
        <dbReference type="ARBA" id="ARBA00022692"/>
    </source>
</evidence>
<dbReference type="RefSeq" id="WP_109347163.1">
    <property type="nucleotide sequence ID" value="NZ_CP029343.1"/>
</dbReference>
<dbReference type="NCBIfam" id="NF008676">
    <property type="entry name" value="PRK11689.1"/>
    <property type="match status" value="1"/>
</dbReference>
<dbReference type="KEGG" id="mtim:DIR46_22070"/>
<proteinExistence type="predicted"/>
<feature type="transmembrane region" description="Helical" evidence="6">
    <location>
        <begin position="36"/>
        <end position="56"/>
    </location>
</feature>
<keyword evidence="5 6" id="KW-0472">Membrane</keyword>
<protein>
    <submittedName>
        <fullName evidence="8">EamA family transporter</fullName>
    </submittedName>
</protein>
<dbReference type="PANTHER" id="PTHR42920">
    <property type="entry name" value="OS03G0707200 PROTEIN-RELATED"/>
    <property type="match status" value="1"/>
</dbReference>
<evidence type="ECO:0000256" key="5">
    <source>
        <dbReference type="ARBA" id="ARBA00023136"/>
    </source>
</evidence>
<evidence type="ECO:0000256" key="2">
    <source>
        <dbReference type="ARBA" id="ARBA00022475"/>
    </source>
</evidence>
<keyword evidence="4 6" id="KW-1133">Transmembrane helix</keyword>
<feature type="transmembrane region" description="Helical" evidence="6">
    <location>
        <begin position="124"/>
        <end position="142"/>
    </location>
</feature>
<feature type="transmembrane region" description="Helical" evidence="6">
    <location>
        <begin position="68"/>
        <end position="90"/>
    </location>
</feature>
<feature type="domain" description="EamA" evidence="7">
    <location>
        <begin position="163"/>
        <end position="289"/>
    </location>
</feature>
<dbReference type="EMBL" id="CP029343">
    <property type="protein sequence ID" value="AWL06859.1"/>
    <property type="molecule type" value="Genomic_DNA"/>
</dbReference>
<dbReference type="InterPro" id="IPR000620">
    <property type="entry name" value="EamA_dom"/>
</dbReference>
<reference evidence="8 9" key="1">
    <citation type="submission" date="2018-05" db="EMBL/GenBank/DDBJ databases">
        <title>Complete genome sequence of Massilia oculi sp. nov. CCUG 43427T (=DSM 26321T), the type strain of M. oculi, and comparison with genome sequences of other Massilia strains.</title>
        <authorList>
            <person name="Zhu B."/>
        </authorList>
    </citation>
    <scope>NUCLEOTIDE SEQUENCE [LARGE SCALE GENOMIC DNA]</scope>
    <source>
        <strain evidence="8 9">CCUG 43427</strain>
    </source>
</reference>
<dbReference type="PANTHER" id="PTHR42920:SF24">
    <property type="entry name" value="AROMATIC AMINO ACID EXPORTER YDDG"/>
    <property type="match status" value="1"/>
</dbReference>
<gene>
    <name evidence="8" type="ORF">DIR46_22070</name>
</gene>
<sequence>MHSTSKTTRATLIGLLAVLLWSSIVGLIRSVSANFGVTGGAALIYTVASILLLLTVGPSKVRAFPRAYLAWGSLLFVAYEMCLALSIGYASTNRQAIEVGMVNYLWPAFTMVFAIVFNGRRTSWLIAPGLALAIGGVCWVLGGDAGLDAAAMASNVRDNPLSYGLAFAGALIWASYCTVTARIANGSNGVTWFFMLTALALWVKYLVVDGPALRFEAQAVVHLLLAAAAMGFGYAAWNVGILHGNVTILAGASYFIPVLSAALAALLLDTPLSFPFWQGAAMVCAGSILCWLATRQSAQ</sequence>
<comment type="subcellular location">
    <subcellularLocation>
        <location evidence="1">Cell membrane</location>
        <topology evidence="1">Multi-pass membrane protein</topology>
    </subcellularLocation>
</comment>
<feature type="transmembrane region" description="Helical" evidence="6">
    <location>
        <begin position="162"/>
        <end position="183"/>
    </location>
</feature>
<dbReference type="Proteomes" id="UP000245820">
    <property type="component" value="Chromosome"/>
</dbReference>
<evidence type="ECO:0000256" key="1">
    <source>
        <dbReference type="ARBA" id="ARBA00004651"/>
    </source>
</evidence>
<dbReference type="InterPro" id="IPR037185">
    <property type="entry name" value="EmrE-like"/>
</dbReference>
<evidence type="ECO:0000313" key="8">
    <source>
        <dbReference type="EMBL" id="AWL06859.1"/>
    </source>
</evidence>
<dbReference type="Pfam" id="PF00892">
    <property type="entry name" value="EamA"/>
    <property type="match status" value="1"/>
</dbReference>
<feature type="transmembrane region" description="Helical" evidence="6">
    <location>
        <begin position="219"/>
        <end position="239"/>
    </location>
</feature>
<evidence type="ECO:0000313" key="9">
    <source>
        <dbReference type="Proteomes" id="UP000245820"/>
    </source>
</evidence>
<keyword evidence="3 6" id="KW-0812">Transmembrane</keyword>
<dbReference type="AlphaFoldDB" id="A0A2S2DP62"/>
<organism evidence="8 9">
    <name type="scientific">Massilia oculi</name>
    <dbReference type="NCBI Taxonomy" id="945844"/>
    <lineage>
        <taxon>Bacteria</taxon>
        <taxon>Pseudomonadati</taxon>
        <taxon>Pseudomonadota</taxon>
        <taxon>Betaproteobacteria</taxon>
        <taxon>Burkholderiales</taxon>
        <taxon>Oxalobacteraceae</taxon>
        <taxon>Telluria group</taxon>
        <taxon>Massilia</taxon>
    </lineage>
</organism>
<dbReference type="OrthoDB" id="7065924at2"/>
<feature type="transmembrane region" description="Helical" evidence="6">
    <location>
        <begin position="190"/>
        <end position="207"/>
    </location>
</feature>
<feature type="transmembrane region" description="Helical" evidence="6">
    <location>
        <begin position="96"/>
        <end position="117"/>
    </location>
</feature>
<dbReference type="InterPro" id="IPR051258">
    <property type="entry name" value="Diverse_Substrate_Transporter"/>
</dbReference>
<dbReference type="GO" id="GO:0005886">
    <property type="term" value="C:plasma membrane"/>
    <property type="evidence" value="ECO:0007669"/>
    <property type="project" value="UniProtKB-SubCell"/>
</dbReference>
<accession>A0A2S2DP62</accession>
<name>A0A2S2DP62_9BURK</name>
<keyword evidence="2" id="KW-1003">Cell membrane</keyword>